<keyword evidence="7" id="KW-1185">Reference proteome</keyword>
<name>A0ABT2Y4Q7_9MOLU</name>
<keyword evidence="5" id="KW-0472">Membrane</keyword>
<evidence type="ECO:0000256" key="2">
    <source>
        <dbReference type="ARBA" id="ARBA00009840"/>
    </source>
</evidence>
<evidence type="ECO:0000256" key="5">
    <source>
        <dbReference type="SAM" id="Phobius"/>
    </source>
</evidence>
<comment type="similarity">
    <text evidence="2">Belongs to the RmuC family.</text>
</comment>
<protein>
    <submittedName>
        <fullName evidence="6">DNA recombination protein RmuC</fullName>
    </submittedName>
</protein>
<accession>A0ABT2Y4Q7</accession>
<dbReference type="Proteomes" id="UP001177160">
    <property type="component" value="Unassembled WGS sequence"/>
</dbReference>
<keyword evidence="3" id="KW-0175">Coiled coil</keyword>
<evidence type="ECO:0000313" key="6">
    <source>
        <dbReference type="EMBL" id="MCV2231448.1"/>
    </source>
</evidence>
<keyword evidence="5" id="KW-1133">Transmembrane helix</keyword>
<gene>
    <name evidence="6" type="ORF">N7548_01225</name>
</gene>
<comment type="caution">
    <text evidence="6">The sequence shown here is derived from an EMBL/GenBank/DDBJ whole genome shotgun (WGS) entry which is preliminary data.</text>
</comment>
<keyword evidence="4" id="KW-0233">DNA recombination</keyword>
<dbReference type="EMBL" id="JAOVQM010000001">
    <property type="protein sequence ID" value="MCV2231448.1"/>
    <property type="molecule type" value="Genomic_DNA"/>
</dbReference>
<evidence type="ECO:0000256" key="4">
    <source>
        <dbReference type="ARBA" id="ARBA00023172"/>
    </source>
</evidence>
<evidence type="ECO:0000313" key="7">
    <source>
        <dbReference type="Proteomes" id="UP001177160"/>
    </source>
</evidence>
<organism evidence="6 7">
    <name type="scientific">Paracholeplasma manati</name>
    <dbReference type="NCBI Taxonomy" id="591373"/>
    <lineage>
        <taxon>Bacteria</taxon>
        <taxon>Bacillati</taxon>
        <taxon>Mycoplasmatota</taxon>
        <taxon>Mollicutes</taxon>
        <taxon>Acholeplasmatales</taxon>
        <taxon>Acholeplasmataceae</taxon>
        <taxon>Paracholeplasma</taxon>
    </lineage>
</organism>
<feature type="transmembrane region" description="Helical" evidence="5">
    <location>
        <begin position="6"/>
        <end position="27"/>
    </location>
</feature>
<dbReference type="InterPro" id="IPR003798">
    <property type="entry name" value="DNA_recombination_RmuC"/>
</dbReference>
<evidence type="ECO:0000256" key="3">
    <source>
        <dbReference type="ARBA" id="ARBA00023054"/>
    </source>
</evidence>
<evidence type="ECO:0000256" key="1">
    <source>
        <dbReference type="ARBA" id="ARBA00003416"/>
    </source>
</evidence>
<proteinExistence type="inferred from homology"/>
<comment type="function">
    <text evidence="1">Involved in DNA recombination.</text>
</comment>
<keyword evidence="5" id="KW-0812">Transmembrane</keyword>
<dbReference type="Pfam" id="PF02646">
    <property type="entry name" value="RmuC"/>
    <property type="match status" value="1"/>
</dbReference>
<dbReference type="PANTHER" id="PTHR30563">
    <property type="entry name" value="DNA RECOMBINATION PROTEIN RMUC"/>
    <property type="match status" value="1"/>
</dbReference>
<dbReference type="RefSeq" id="WP_263607570.1">
    <property type="nucleotide sequence ID" value="NZ_JAOVQM010000001.1"/>
</dbReference>
<sequence>MTVEQLIWILIIISGLTLMMLAAFIIIQLSQPKTTAVIPKLDQISQDNRLLLERFIEKNGDLKLYVSNTFADQQRKSSEDLTLFSDKLSKTLDEQLDRMNRRVDEKLGAGFEQTNKTFNDVVERLSKIDAAQKQIEKLSTDVVSLNDVLNDKKTRGTFGEVQLKQLFVAVFGENKPSIYELQKKLDNNTLVDAILHAPDPMGDLCIDSKFPLENYRKMMDKNLSELERSEADKLFVGDVKKHIDSIALKYIIPNVTATQAVMFIPAEAIFAEITSRQDDLWLYGQQKNVWMASPTTLMSILTIVQVVLRDIERNKYAKEIQEHLIKLSSDFDRYKERWDRLLKNLDTVSKTAKEVNISSDKITKQFKKISNGESINSTDDIELIETHEENE</sequence>
<dbReference type="PANTHER" id="PTHR30563:SF0">
    <property type="entry name" value="DNA RECOMBINATION PROTEIN RMUC"/>
    <property type="match status" value="1"/>
</dbReference>
<reference evidence="6" key="1">
    <citation type="submission" date="2022-09" db="EMBL/GenBank/DDBJ databases">
        <title>Novel Mycoplasma species identified in domestic and wild animals.</title>
        <authorList>
            <person name="Volokhov D.V."/>
            <person name="Furtak V.A."/>
            <person name="Zagorodnyaya T.A."/>
        </authorList>
    </citation>
    <scope>NUCLEOTIDE SEQUENCE</scope>
    <source>
        <strain evidence="6">Oakley</strain>
    </source>
</reference>